<dbReference type="EMBL" id="JAENIL010000001">
    <property type="protein sequence ID" value="MBK1875278.1"/>
    <property type="molecule type" value="Genomic_DNA"/>
</dbReference>
<evidence type="ECO:0000256" key="2">
    <source>
        <dbReference type="ARBA" id="ARBA00023125"/>
    </source>
</evidence>
<dbReference type="AlphaFoldDB" id="A0A934RRX4"/>
<proteinExistence type="predicted"/>
<dbReference type="SUPFAM" id="SSF53822">
    <property type="entry name" value="Periplasmic binding protein-like I"/>
    <property type="match status" value="1"/>
</dbReference>
<dbReference type="CDD" id="cd06267">
    <property type="entry name" value="PBP1_LacI_sugar_binding-like"/>
    <property type="match status" value="1"/>
</dbReference>
<dbReference type="PANTHER" id="PTHR30146">
    <property type="entry name" value="LACI-RELATED TRANSCRIPTIONAL REPRESSOR"/>
    <property type="match status" value="1"/>
</dbReference>
<dbReference type="Gene3D" id="3.40.50.2300">
    <property type="match status" value="2"/>
</dbReference>
<keyword evidence="6" id="KW-1185">Reference proteome</keyword>
<dbReference type="Proteomes" id="UP000617628">
    <property type="component" value="Unassembled WGS sequence"/>
</dbReference>
<dbReference type="PANTHER" id="PTHR30146:SF109">
    <property type="entry name" value="HTH-TYPE TRANSCRIPTIONAL REGULATOR GALS"/>
    <property type="match status" value="1"/>
</dbReference>
<dbReference type="GO" id="GO:0003700">
    <property type="term" value="F:DNA-binding transcription factor activity"/>
    <property type="evidence" value="ECO:0007669"/>
    <property type="project" value="TreeGrafter"/>
</dbReference>
<dbReference type="SMART" id="SM00354">
    <property type="entry name" value="HTH_LACI"/>
    <property type="match status" value="1"/>
</dbReference>
<dbReference type="Pfam" id="PF00356">
    <property type="entry name" value="LacI"/>
    <property type="match status" value="1"/>
</dbReference>
<dbReference type="InterPro" id="IPR028082">
    <property type="entry name" value="Peripla_BP_I"/>
</dbReference>
<reference evidence="5" key="1">
    <citation type="submission" date="2021-01" db="EMBL/GenBank/DDBJ databases">
        <title>Modified the classification status of verrucomicrobia.</title>
        <authorList>
            <person name="Feng X."/>
        </authorList>
    </citation>
    <scope>NUCLEOTIDE SEQUENCE</scope>
    <source>
        <strain evidence="5">KCTC 13126</strain>
    </source>
</reference>
<keyword evidence="1" id="KW-0805">Transcription regulation</keyword>
<dbReference type="SUPFAM" id="SSF47413">
    <property type="entry name" value="lambda repressor-like DNA-binding domains"/>
    <property type="match status" value="1"/>
</dbReference>
<dbReference type="InterPro" id="IPR010982">
    <property type="entry name" value="Lambda_DNA-bd_dom_sf"/>
</dbReference>
<dbReference type="InterPro" id="IPR000843">
    <property type="entry name" value="HTH_LacI"/>
</dbReference>
<organism evidence="5 6">
    <name type="scientific">Pelagicoccus mobilis</name>
    <dbReference type="NCBI Taxonomy" id="415221"/>
    <lineage>
        <taxon>Bacteria</taxon>
        <taxon>Pseudomonadati</taxon>
        <taxon>Verrucomicrobiota</taxon>
        <taxon>Opitutia</taxon>
        <taxon>Puniceicoccales</taxon>
        <taxon>Pelagicoccaceae</taxon>
        <taxon>Pelagicoccus</taxon>
    </lineage>
</organism>
<evidence type="ECO:0000313" key="6">
    <source>
        <dbReference type="Proteomes" id="UP000617628"/>
    </source>
</evidence>
<protein>
    <submittedName>
        <fullName evidence="5">LacI family DNA-binding transcriptional regulator</fullName>
    </submittedName>
</protein>
<keyword evidence="2 5" id="KW-0238">DNA-binding</keyword>
<dbReference type="PROSITE" id="PS50932">
    <property type="entry name" value="HTH_LACI_2"/>
    <property type="match status" value="1"/>
</dbReference>
<accession>A0A934RRX4</accession>
<dbReference type="InterPro" id="IPR046335">
    <property type="entry name" value="LacI/GalR-like_sensor"/>
</dbReference>
<dbReference type="Gene3D" id="1.10.260.40">
    <property type="entry name" value="lambda repressor-like DNA-binding domains"/>
    <property type="match status" value="1"/>
</dbReference>
<dbReference type="CDD" id="cd01392">
    <property type="entry name" value="HTH_LacI"/>
    <property type="match status" value="1"/>
</dbReference>
<evidence type="ECO:0000256" key="3">
    <source>
        <dbReference type="ARBA" id="ARBA00023163"/>
    </source>
</evidence>
<evidence type="ECO:0000256" key="1">
    <source>
        <dbReference type="ARBA" id="ARBA00023015"/>
    </source>
</evidence>
<dbReference type="GO" id="GO:0000976">
    <property type="term" value="F:transcription cis-regulatory region binding"/>
    <property type="evidence" value="ECO:0007669"/>
    <property type="project" value="TreeGrafter"/>
</dbReference>
<name>A0A934RRX4_9BACT</name>
<keyword evidence="3" id="KW-0804">Transcription</keyword>
<evidence type="ECO:0000313" key="5">
    <source>
        <dbReference type="EMBL" id="MBK1875278.1"/>
    </source>
</evidence>
<feature type="domain" description="HTH lacI-type" evidence="4">
    <location>
        <begin position="5"/>
        <end position="59"/>
    </location>
</feature>
<dbReference type="PROSITE" id="PS00356">
    <property type="entry name" value="HTH_LACI_1"/>
    <property type="match status" value="1"/>
</dbReference>
<gene>
    <name evidence="5" type="ORF">JIN87_00290</name>
</gene>
<comment type="caution">
    <text evidence="5">The sequence shown here is derived from an EMBL/GenBank/DDBJ whole genome shotgun (WGS) entry which is preliminary data.</text>
</comment>
<evidence type="ECO:0000259" key="4">
    <source>
        <dbReference type="PROSITE" id="PS50932"/>
    </source>
</evidence>
<dbReference type="RefSeq" id="WP_200353494.1">
    <property type="nucleotide sequence ID" value="NZ_JAENIL010000001.1"/>
</dbReference>
<sequence>MKRRTTLRDVADAADVSMTTASFVLNGRGSISNLIRSRVLQAAKEIGYQPRQKQKEIIRAESFAILIDVSDVRRPAWEFFDPIIQGIVSVFTSFKRTPVLIPYNQEMVAQELMSQLHAIDCRMVFTLECADPELIDKLEAQNIKVVAILDNRLEGEYHTVCQDDMQAAYIGTKHLIEKGHRTIWIGEKSSPNAPMRTEDRFHGYRRALAESGIEFQPHWHISFEGPWSQEFSKLAKRISKGPNPPTALFMQGDNAARNLLLYLTAEGISVPRDLSVIAHGDVLSQEEGDPFALSTMRLDTRAIGQLAAQSMLNRIRNKEDEMPKSVRLCSQLVDRGSVVSV</sequence>
<dbReference type="Pfam" id="PF13377">
    <property type="entry name" value="Peripla_BP_3"/>
    <property type="match status" value="1"/>
</dbReference>